<dbReference type="PANTHER" id="PTHR46599">
    <property type="entry name" value="PIGGYBAC TRANSPOSABLE ELEMENT-DERIVED PROTEIN 4"/>
    <property type="match status" value="1"/>
</dbReference>
<evidence type="ECO:0000259" key="1">
    <source>
        <dbReference type="Pfam" id="PF13843"/>
    </source>
</evidence>
<dbReference type="PANTHER" id="PTHR46599:SF3">
    <property type="entry name" value="PIGGYBAC TRANSPOSABLE ELEMENT-DERIVED PROTEIN 4"/>
    <property type="match status" value="1"/>
</dbReference>
<proteinExistence type="predicted"/>
<accession>A0AAE0ZUK4</accession>
<name>A0AAE0ZUK4_9GAST</name>
<reference evidence="2" key="1">
    <citation type="journal article" date="2023" name="G3 (Bethesda)">
        <title>A reference genome for the long-term kleptoplast-retaining sea slug Elysia crispata morphotype clarki.</title>
        <authorList>
            <person name="Eastman K.E."/>
            <person name="Pendleton A.L."/>
            <person name="Shaikh M.A."/>
            <person name="Suttiyut T."/>
            <person name="Ogas R."/>
            <person name="Tomko P."/>
            <person name="Gavelis G."/>
            <person name="Widhalm J.R."/>
            <person name="Wisecaver J.H."/>
        </authorList>
    </citation>
    <scope>NUCLEOTIDE SEQUENCE</scope>
    <source>
        <strain evidence="2">ECLA1</strain>
    </source>
</reference>
<evidence type="ECO:0000313" key="3">
    <source>
        <dbReference type="Proteomes" id="UP001283361"/>
    </source>
</evidence>
<dbReference type="AlphaFoldDB" id="A0AAE0ZUK4"/>
<feature type="domain" description="PiggyBac transposable element-derived protein" evidence="1">
    <location>
        <begin position="2"/>
        <end position="87"/>
    </location>
</feature>
<gene>
    <name evidence="2" type="ORF">RRG08_030994</name>
</gene>
<keyword evidence="3" id="KW-1185">Reference proteome</keyword>
<dbReference type="Proteomes" id="UP001283361">
    <property type="component" value="Unassembled WGS sequence"/>
</dbReference>
<comment type="caution">
    <text evidence="2">The sequence shown here is derived from an EMBL/GenBank/DDBJ whole genome shotgun (WGS) entry which is preliminary data.</text>
</comment>
<protein>
    <recommendedName>
        <fullName evidence="1">PiggyBac transposable element-derived protein domain-containing protein</fullName>
    </recommendedName>
</protein>
<dbReference type="InterPro" id="IPR029526">
    <property type="entry name" value="PGBD"/>
</dbReference>
<evidence type="ECO:0000313" key="2">
    <source>
        <dbReference type="EMBL" id="KAK3775326.1"/>
    </source>
</evidence>
<organism evidence="2 3">
    <name type="scientific">Elysia crispata</name>
    <name type="common">lettuce slug</name>
    <dbReference type="NCBI Taxonomy" id="231223"/>
    <lineage>
        <taxon>Eukaryota</taxon>
        <taxon>Metazoa</taxon>
        <taxon>Spiralia</taxon>
        <taxon>Lophotrochozoa</taxon>
        <taxon>Mollusca</taxon>
        <taxon>Gastropoda</taxon>
        <taxon>Heterobranchia</taxon>
        <taxon>Euthyneura</taxon>
        <taxon>Panpulmonata</taxon>
        <taxon>Sacoglossa</taxon>
        <taxon>Placobranchoidea</taxon>
        <taxon>Plakobranchidae</taxon>
        <taxon>Elysia</taxon>
    </lineage>
</organism>
<dbReference type="EMBL" id="JAWDGP010003344">
    <property type="protein sequence ID" value="KAK3775326.1"/>
    <property type="molecule type" value="Genomic_DNA"/>
</dbReference>
<dbReference type="Pfam" id="PF13843">
    <property type="entry name" value="DDE_Tnp_1_7"/>
    <property type="match status" value="1"/>
</dbReference>
<sequence>MFGIHSMPDLNLYWSSDLKYRVPAIADIMGKSRYMKINQYLHAADSSHQVAAENDGYDPLFKVRPILDTVRINSKDLYKPSAAISID</sequence>